<evidence type="ECO:0000313" key="3">
    <source>
        <dbReference type="Proteomes" id="UP000054978"/>
    </source>
</evidence>
<comment type="caution">
    <text evidence="2">The sequence shown here is derived from an EMBL/GenBank/DDBJ whole genome shotgun (WGS) entry which is preliminary data.</text>
</comment>
<dbReference type="STRING" id="1777144.AWB83_04580"/>
<evidence type="ECO:0000313" key="2">
    <source>
        <dbReference type="EMBL" id="SAK84535.1"/>
    </source>
</evidence>
<gene>
    <name evidence="2" type="ORF">AWB83_04580</name>
</gene>
<dbReference type="AlphaFoldDB" id="A0A158CQA9"/>
<protein>
    <submittedName>
        <fullName evidence="2">Lipoprotein</fullName>
    </submittedName>
</protein>
<proteinExistence type="predicted"/>
<feature type="compositionally biased region" description="Gly residues" evidence="1">
    <location>
        <begin position="49"/>
        <end position="66"/>
    </location>
</feature>
<dbReference type="EMBL" id="FCOB02000022">
    <property type="protein sequence ID" value="SAK84535.1"/>
    <property type="molecule type" value="Genomic_DNA"/>
</dbReference>
<organism evidence="2 3">
    <name type="scientific">Caballeronia ptereochthonis</name>
    <dbReference type="NCBI Taxonomy" id="1777144"/>
    <lineage>
        <taxon>Bacteria</taxon>
        <taxon>Pseudomonadati</taxon>
        <taxon>Pseudomonadota</taxon>
        <taxon>Betaproteobacteria</taxon>
        <taxon>Burkholderiales</taxon>
        <taxon>Burkholderiaceae</taxon>
        <taxon>Caballeronia</taxon>
    </lineage>
</organism>
<name>A0A158CQA9_9BURK</name>
<keyword evidence="2" id="KW-0449">Lipoprotein</keyword>
<dbReference type="InterPro" id="IPR021847">
    <property type="entry name" value="DUF3443"/>
</dbReference>
<feature type="region of interest" description="Disordered" evidence="1">
    <location>
        <begin position="40"/>
        <end position="83"/>
    </location>
</feature>
<dbReference type="OrthoDB" id="5289858at2"/>
<dbReference type="Pfam" id="PF11925">
    <property type="entry name" value="DUF3443"/>
    <property type="match status" value="1"/>
</dbReference>
<dbReference type="RefSeq" id="WP_087047941.1">
    <property type="nucleotide sequence ID" value="NZ_FCOB02000022.1"/>
</dbReference>
<reference evidence="2" key="1">
    <citation type="submission" date="2016-01" db="EMBL/GenBank/DDBJ databases">
        <authorList>
            <person name="Peeters C."/>
        </authorList>
    </citation>
    <scope>NUCLEOTIDE SEQUENCE [LARGE SCALE GENOMIC DNA]</scope>
    <source>
        <strain evidence="2">LMG 29326</strain>
    </source>
</reference>
<keyword evidence="3" id="KW-1185">Reference proteome</keyword>
<accession>A0A158CQA9</accession>
<dbReference type="PROSITE" id="PS51257">
    <property type="entry name" value="PROKAR_LIPOPROTEIN"/>
    <property type="match status" value="1"/>
</dbReference>
<sequence>MHRTTLGLPAVSSLRSAGLVRWLGVLLLSVMLAACGGGGDNNSSSSSGGSSGGGSAGSSGSSGGGSSNTSSANAQPSAPNGTNAVPINVNSGVAKFVNIPNVSVTVCAPGSSVCQTIDNIQVDTASFGLRILGSSAQSVLGSLPGTRAANGGQLAECAGFADGYTWGTVRTADVKIGTEVASGVPIQIIGDLDASSAPTGSNGCPSGNDENSTADIGANGILGIGPQTYDCGSGCVNTALNAMYFSCTNGANCAGTTVPLTQQVANPVAKFPVDNNGVIVQLPPVPDGGAASATGVLIFGIGTQSNNALTGVTKYGTDQFGDLTGTYKGNSYTTFFDSGSNGNFFQDSFALCSSSSAFYCPSSEQSLSATIRGTEGNTSVVPFQLVNARTLTQDGTKFAFNSLGGQLGMPNYFDFGLPFFFGRHVYVGFELPNSPAYVAF</sequence>
<evidence type="ECO:0000256" key="1">
    <source>
        <dbReference type="SAM" id="MobiDB-lite"/>
    </source>
</evidence>
<dbReference type="Proteomes" id="UP000054978">
    <property type="component" value="Unassembled WGS sequence"/>
</dbReference>